<dbReference type="GO" id="GO:0005886">
    <property type="term" value="C:plasma membrane"/>
    <property type="evidence" value="ECO:0007669"/>
    <property type="project" value="UniProtKB-SubCell"/>
</dbReference>
<dbReference type="Gene3D" id="1.10.287.130">
    <property type="match status" value="1"/>
</dbReference>
<dbReference type="PANTHER" id="PTHR43065:SF46">
    <property type="entry name" value="C4-DICARBOXYLATE TRANSPORT SENSOR PROTEIN DCTB"/>
    <property type="match status" value="1"/>
</dbReference>
<dbReference type="PANTHER" id="PTHR43065">
    <property type="entry name" value="SENSOR HISTIDINE KINASE"/>
    <property type="match status" value="1"/>
</dbReference>
<keyword evidence="15" id="KW-1185">Reference proteome</keyword>
<dbReference type="Gene3D" id="3.30.565.10">
    <property type="entry name" value="Histidine kinase-like ATPase, C-terminal domain"/>
    <property type="match status" value="1"/>
</dbReference>
<dbReference type="NCBIfam" id="TIGR00229">
    <property type="entry name" value="sensory_box"/>
    <property type="match status" value="1"/>
</dbReference>
<dbReference type="SMART" id="SM00387">
    <property type="entry name" value="HATPase_c"/>
    <property type="match status" value="1"/>
</dbReference>
<dbReference type="InterPro" id="IPR003661">
    <property type="entry name" value="HisK_dim/P_dom"/>
</dbReference>
<keyword evidence="4" id="KW-0597">Phosphoprotein</keyword>
<dbReference type="PROSITE" id="PS50109">
    <property type="entry name" value="HIS_KIN"/>
    <property type="match status" value="1"/>
</dbReference>
<dbReference type="EC" id="2.7.13.3" evidence="3"/>
<evidence type="ECO:0000259" key="13">
    <source>
        <dbReference type="PROSITE" id="PS50113"/>
    </source>
</evidence>
<evidence type="ECO:0000259" key="12">
    <source>
        <dbReference type="PROSITE" id="PS50112"/>
    </source>
</evidence>
<evidence type="ECO:0000259" key="11">
    <source>
        <dbReference type="PROSITE" id="PS50109"/>
    </source>
</evidence>
<keyword evidence="9" id="KW-0902">Two-component regulatory system</keyword>
<dbReference type="InterPro" id="IPR003594">
    <property type="entry name" value="HATPase_dom"/>
</dbReference>
<dbReference type="Proteomes" id="UP000198415">
    <property type="component" value="Unassembled WGS sequence"/>
</dbReference>
<feature type="domain" description="PAS" evidence="12">
    <location>
        <begin position="229"/>
        <end position="299"/>
    </location>
</feature>
<comment type="catalytic activity">
    <reaction evidence="1">
        <text>ATP + protein L-histidine = ADP + protein N-phospho-L-histidine.</text>
        <dbReference type="EC" id="2.7.13.3"/>
    </reaction>
</comment>
<dbReference type="SMART" id="SM00388">
    <property type="entry name" value="HisKA"/>
    <property type="match status" value="1"/>
</dbReference>
<dbReference type="PRINTS" id="PR00344">
    <property type="entry name" value="BCTRLSENSOR"/>
</dbReference>
<dbReference type="Pfam" id="PF08448">
    <property type="entry name" value="PAS_4"/>
    <property type="match status" value="1"/>
</dbReference>
<dbReference type="RefSeq" id="WP_239138210.1">
    <property type="nucleotide sequence ID" value="NZ_BOMU01000033.1"/>
</dbReference>
<keyword evidence="5" id="KW-0808">Transferase</keyword>
<dbReference type="SUPFAM" id="SSF55874">
    <property type="entry name" value="ATPase domain of HSP90 chaperone/DNA topoisomerase II/histidine kinase"/>
    <property type="match status" value="1"/>
</dbReference>
<dbReference type="GO" id="GO:0005524">
    <property type="term" value="F:ATP binding"/>
    <property type="evidence" value="ECO:0007669"/>
    <property type="project" value="UniProtKB-KW"/>
</dbReference>
<evidence type="ECO:0000313" key="15">
    <source>
        <dbReference type="Proteomes" id="UP000198415"/>
    </source>
</evidence>
<comment type="subcellular location">
    <subcellularLocation>
        <location evidence="2">Cell membrane</location>
    </subcellularLocation>
</comment>
<dbReference type="InterPro" id="IPR004358">
    <property type="entry name" value="Sig_transdc_His_kin-like_C"/>
</dbReference>
<dbReference type="Pfam" id="PF00512">
    <property type="entry name" value="HisKA"/>
    <property type="match status" value="1"/>
</dbReference>
<evidence type="ECO:0000256" key="2">
    <source>
        <dbReference type="ARBA" id="ARBA00004236"/>
    </source>
</evidence>
<keyword evidence="6" id="KW-0547">Nucleotide-binding</keyword>
<dbReference type="InterPro" id="IPR005467">
    <property type="entry name" value="His_kinase_dom"/>
</dbReference>
<keyword evidence="10" id="KW-0472">Membrane</keyword>
<evidence type="ECO:0000256" key="9">
    <source>
        <dbReference type="ARBA" id="ARBA00023012"/>
    </source>
</evidence>
<sequence>MRMLGRIRVSTRLFGAFGSVALLLIVMISVAVASSVAQRHASQRASESFALRRDALVAKFRAADFNGWQTAYAFDTIRGVPGATDAAGRMRAKFLASTAAFQEDLARVGARELTAAERQQLTVAENAFDHFMKIDEQIVAGYRTGTPDAVKVSNELVSGEALYWFDQIASAVDQLAVQAEATAAADTAAARTTYTRGLRLQVLVGAICLLITAVLAWLVTRMIAKTARNKAILAAIVEQSADATLALTLDGTITTWNSGAERVYGYTAAEAIGRSVSTLLQPGRTAGLATALTGLAEGRQFQLDEAPRRRKDGSEVFVSTILWPLRDDDGKLIGGAATERDVTARKQRAAAQKIADERAARAARMESLGQLASGVAHDFNNLLAIILNCTELVAEDTGDQVAGDLARIRNAADRAQELTSQLLLFAKREPVQVEIVDLNVVVTDATDLLSRAIGNNITLHCDTCSDALPVRANRGRLDQILLNLVVNARDAMPEGGTVTVTTGTTELSEGPAQTLPAGRYAQLAVSDNGTGMSAEVRDRIFEPFFTTKPVDQGTGLGLATVYGIVSDTGGTIIVDSTLRVGTTFRILLPIAD</sequence>
<evidence type="ECO:0000313" key="14">
    <source>
        <dbReference type="EMBL" id="SNR40425.1"/>
    </source>
</evidence>
<dbReference type="InterPro" id="IPR036097">
    <property type="entry name" value="HisK_dim/P_sf"/>
</dbReference>
<keyword evidence="10" id="KW-1133">Transmembrane helix</keyword>
<dbReference type="SUPFAM" id="SSF55785">
    <property type="entry name" value="PYP-like sensor domain (PAS domain)"/>
    <property type="match status" value="1"/>
</dbReference>
<evidence type="ECO:0000256" key="4">
    <source>
        <dbReference type="ARBA" id="ARBA00022553"/>
    </source>
</evidence>
<dbReference type="Pfam" id="PF02518">
    <property type="entry name" value="HATPase_c"/>
    <property type="match status" value="1"/>
</dbReference>
<gene>
    <name evidence="14" type="ORF">SAMN06264365_10283</name>
</gene>
<dbReference type="InterPro" id="IPR000014">
    <property type="entry name" value="PAS"/>
</dbReference>
<reference evidence="14 15" key="1">
    <citation type="submission" date="2017-06" db="EMBL/GenBank/DDBJ databases">
        <authorList>
            <person name="Kim H.J."/>
            <person name="Triplett B.A."/>
        </authorList>
    </citation>
    <scope>NUCLEOTIDE SEQUENCE [LARGE SCALE GENOMIC DNA]</scope>
    <source>
        <strain evidence="14 15">DSM 43151</strain>
    </source>
</reference>
<dbReference type="AlphaFoldDB" id="A0A238W1E5"/>
<dbReference type="CDD" id="cd00130">
    <property type="entry name" value="PAS"/>
    <property type="match status" value="1"/>
</dbReference>
<name>A0A238W1E5_9ACTN</name>
<dbReference type="InterPro" id="IPR000700">
    <property type="entry name" value="PAS-assoc_C"/>
</dbReference>
<feature type="transmembrane region" description="Helical" evidence="10">
    <location>
        <begin position="200"/>
        <end position="220"/>
    </location>
</feature>
<dbReference type="SUPFAM" id="SSF47384">
    <property type="entry name" value="Homodimeric domain of signal transducing histidine kinase"/>
    <property type="match status" value="1"/>
</dbReference>
<keyword evidence="7" id="KW-0418">Kinase</keyword>
<dbReference type="PROSITE" id="PS50112">
    <property type="entry name" value="PAS"/>
    <property type="match status" value="1"/>
</dbReference>
<dbReference type="GO" id="GO:0000155">
    <property type="term" value="F:phosphorelay sensor kinase activity"/>
    <property type="evidence" value="ECO:0007669"/>
    <property type="project" value="InterPro"/>
</dbReference>
<dbReference type="SMART" id="SM00091">
    <property type="entry name" value="PAS"/>
    <property type="match status" value="1"/>
</dbReference>
<protein>
    <recommendedName>
        <fullName evidence="3">histidine kinase</fullName>
        <ecNumber evidence="3">2.7.13.3</ecNumber>
    </recommendedName>
</protein>
<dbReference type="InterPro" id="IPR036890">
    <property type="entry name" value="HATPase_C_sf"/>
</dbReference>
<keyword evidence="8" id="KW-0067">ATP-binding</keyword>
<evidence type="ECO:0000256" key="1">
    <source>
        <dbReference type="ARBA" id="ARBA00000085"/>
    </source>
</evidence>
<keyword evidence="10" id="KW-0812">Transmembrane</keyword>
<organism evidence="14 15">
    <name type="scientific">Actinoplanes regularis</name>
    <dbReference type="NCBI Taxonomy" id="52697"/>
    <lineage>
        <taxon>Bacteria</taxon>
        <taxon>Bacillati</taxon>
        <taxon>Actinomycetota</taxon>
        <taxon>Actinomycetes</taxon>
        <taxon>Micromonosporales</taxon>
        <taxon>Micromonosporaceae</taxon>
        <taxon>Actinoplanes</taxon>
    </lineage>
</organism>
<accession>A0A238W1E5</accession>
<dbReference type="PROSITE" id="PS50113">
    <property type="entry name" value="PAC"/>
    <property type="match status" value="1"/>
</dbReference>
<evidence type="ECO:0000256" key="6">
    <source>
        <dbReference type="ARBA" id="ARBA00022741"/>
    </source>
</evidence>
<dbReference type="Gene3D" id="3.30.450.20">
    <property type="entry name" value="PAS domain"/>
    <property type="match status" value="1"/>
</dbReference>
<evidence type="ECO:0000256" key="7">
    <source>
        <dbReference type="ARBA" id="ARBA00022777"/>
    </source>
</evidence>
<evidence type="ECO:0000256" key="5">
    <source>
        <dbReference type="ARBA" id="ARBA00022679"/>
    </source>
</evidence>
<feature type="domain" description="Histidine kinase" evidence="11">
    <location>
        <begin position="374"/>
        <end position="592"/>
    </location>
</feature>
<dbReference type="CDD" id="cd00082">
    <property type="entry name" value="HisKA"/>
    <property type="match status" value="1"/>
</dbReference>
<dbReference type="InterPro" id="IPR035965">
    <property type="entry name" value="PAS-like_dom_sf"/>
</dbReference>
<evidence type="ECO:0000256" key="10">
    <source>
        <dbReference type="SAM" id="Phobius"/>
    </source>
</evidence>
<feature type="domain" description="PAC" evidence="13">
    <location>
        <begin position="302"/>
        <end position="354"/>
    </location>
</feature>
<proteinExistence type="predicted"/>
<dbReference type="InterPro" id="IPR013656">
    <property type="entry name" value="PAS_4"/>
</dbReference>
<dbReference type="EMBL" id="FZNR01000002">
    <property type="protein sequence ID" value="SNR40425.1"/>
    <property type="molecule type" value="Genomic_DNA"/>
</dbReference>
<evidence type="ECO:0000256" key="8">
    <source>
        <dbReference type="ARBA" id="ARBA00022840"/>
    </source>
</evidence>
<evidence type="ECO:0000256" key="3">
    <source>
        <dbReference type="ARBA" id="ARBA00012438"/>
    </source>
</evidence>